<evidence type="ECO:0000313" key="2">
    <source>
        <dbReference type="Proteomes" id="UP001497444"/>
    </source>
</evidence>
<dbReference type="Gene3D" id="1.10.150.670">
    <property type="entry name" value="Crossover junction endonuclease EME1, DNA-binding domain"/>
    <property type="match status" value="1"/>
</dbReference>
<proteinExistence type="predicted"/>
<dbReference type="PANTHER" id="PTHR13451:SF0">
    <property type="entry name" value="CROSSOVER JUNCTION ENDONUCLEASE MUS81"/>
    <property type="match status" value="1"/>
</dbReference>
<reference evidence="1" key="1">
    <citation type="submission" date="2024-02" db="EMBL/GenBank/DDBJ databases">
        <authorList>
            <consortium name="ELIXIR-Norway"/>
            <consortium name="Elixir Norway"/>
        </authorList>
    </citation>
    <scope>NUCLEOTIDE SEQUENCE</scope>
</reference>
<sequence length="132" mass="15507">MFTTEIWEGFDVQRTQDMNETVEKYRELTHAIMNRYLLEFRKLNTPPDAVCPTFGEFVEHCKDLDMERVSDVFGVQLMQHYRTVLSLAEAYSNLEGDLTAQEKLLACIPIRNKNKTISEKISRNIFKLIWAQ</sequence>
<dbReference type="EMBL" id="OZ020113">
    <property type="protein sequence ID" value="CAK9265752.1"/>
    <property type="molecule type" value="Genomic_DNA"/>
</dbReference>
<accession>A0ABP0WK32</accession>
<dbReference type="InterPro" id="IPR042530">
    <property type="entry name" value="EME1/EME2_C"/>
</dbReference>
<dbReference type="Proteomes" id="UP001497444">
    <property type="component" value="Chromosome 18"/>
</dbReference>
<evidence type="ECO:0000313" key="1">
    <source>
        <dbReference type="EMBL" id="CAK9265752.1"/>
    </source>
</evidence>
<gene>
    <name evidence="1" type="ORF">CSSPJE1EN1_LOCUS11230</name>
</gene>
<dbReference type="InterPro" id="IPR033309">
    <property type="entry name" value="Mus81"/>
</dbReference>
<dbReference type="PANTHER" id="PTHR13451">
    <property type="entry name" value="CLASS II CROSSOVER JUNCTION ENDONUCLEASE MUS81"/>
    <property type="match status" value="1"/>
</dbReference>
<protein>
    <submittedName>
        <fullName evidence="1">Uncharacterized protein</fullName>
    </submittedName>
</protein>
<name>A0ABP0WK32_9BRYO</name>
<organism evidence="1 2">
    <name type="scientific">Sphagnum jensenii</name>
    <dbReference type="NCBI Taxonomy" id="128206"/>
    <lineage>
        <taxon>Eukaryota</taxon>
        <taxon>Viridiplantae</taxon>
        <taxon>Streptophyta</taxon>
        <taxon>Embryophyta</taxon>
        <taxon>Bryophyta</taxon>
        <taxon>Sphagnophytina</taxon>
        <taxon>Sphagnopsida</taxon>
        <taxon>Sphagnales</taxon>
        <taxon>Sphagnaceae</taxon>
        <taxon>Sphagnum</taxon>
    </lineage>
</organism>
<keyword evidence="2" id="KW-1185">Reference proteome</keyword>